<dbReference type="SMART" id="SM00225">
    <property type="entry name" value="BTB"/>
    <property type="match status" value="1"/>
</dbReference>
<dbReference type="Pfam" id="PF00651">
    <property type="entry name" value="BTB"/>
    <property type="match status" value="1"/>
</dbReference>
<dbReference type="InterPro" id="IPR000210">
    <property type="entry name" value="BTB/POZ_dom"/>
</dbReference>
<dbReference type="SUPFAM" id="SSF54695">
    <property type="entry name" value="POZ domain"/>
    <property type="match status" value="1"/>
</dbReference>
<keyword evidence="3" id="KW-1185">Reference proteome</keyword>
<dbReference type="InterPro" id="IPR011333">
    <property type="entry name" value="SKP1/BTB/POZ_sf"/>
</dbReference>
<accession>A0ABR4KY83</accession>
<reference evidence="2 3" key="1">
    <citation type="submission" date="2024-07" db="EMBL/GenBank/DDBJ databases">
        <title>Section-level genome sequencing and comparative genomics of Aspergillus sections Usti and Cavernicolus.</title>
        <authorList>
            <consortium name="Lawrence Berkeley National Laboratory"/>
            <person name="Nybo J.L."/>
            <person name="Vesth T.C."/>
            <person name="Theobald S."/>
            <person name="Frisvad J.C."/>
            <person name="Larsen T.O."/>
            <person name="Kjaerboelling I."/>
            <person name="Rothschild-Mancinelli K."/>
            <person name="Lyhne E.K."/>
            <person name="Kogle M.E."/>
            <person name="Barry K."/>
            <person name="Clum A."/>
            <person name="Na H."/>
            <person name="Ledsgaard L."/>
            <person name="Lin J."/>
            <person name="Lipzen A."/>
            <person name="Kuo A."/>
            <person name="Riley R."/>
            <person name="Mondo S."/>
            <person name="Labutti K."/>
            <person name="Haridas S."/>
            <person name="Pangalinan J."/>
            <person name="Salamov A.A."/>
            <person name="Simmons B.A."/>
            <person name="Magnuson J.K."/>
            <person name="Chen J."/>
            <person name="Drula E."/>
            <person name="Henrissat B."/>
            <person name="Wiebenga A."/>
            <person name="Lubbers R.J."/>
            <person name="Gomes A.C."/>
            <person name="Makela M.R."/>
            <person name="Stajich J."/>
            <person name="Grigoriev I.V."/>
            <person name="Mortensen U.H."/>
            <person name="De Vries R.P."/>
            <person name="Baker S.E."/>
            <person name="Andersen M.R."/>
        </authorList>
    </citation>
    <scope>NUCLEOTIDE SEQUENCE [LARGE SCALE GENOMIC DNA]</scope>
    <source>
        <strain evidence="2 3">CBS 123904</strain>
    </source>
</reference>
<gene>
    <name evidence="2" type="ORF">BJY01DRAFT_136944</name>
</gene>
<feature type="domain" description="BTB" evidence="1">
    <location>
        <begin position="28"/>
        <end position="99"/>
    </location>
</feature>
<dbReference type="PANTHER" id="PTHR22744">
    <property type="entry name" value="HELIX LOOP HELIX PROTEIN 21-RELATED"/>
    <property type="match status" value="1"/>
</dbReference>
<dbReference type="Gene3D" id="3.30.710.10">
    <property type="entry name" value="Potassium Channel Kv1.1, Chain A"/>
    <property type="match status" value="1"/>
</dbReference>
<dbReference type="PROSITE" id="PS50097">
    <property type="entry name" value="BTB"/>
    <property type="match status" value="1"/>
</dbReference>
<evidence type="ECO:0000313" key="3">
    <source>
        <dbReference type="Proteomes" id="UP001610446"/>
    </source>
</evidence>
<dbReference type="CDD" id="cd18186">
    <property type="entry name" value="BTB_POZ_ZBTB_KLHL-like"/>
    <property type="match status" value="1"/>
</dbReference>
<organism evidence="2 3">
    <name type="scientific">Aspergillus pseudoustus</name>
    <dbReference type="NCBI Taxonomy" id="1810923"/>
    <lineage>
        <taxon>Eukaryota</taxon>
        <taxon>Fungi</taxon>
        <taxon>Dikarya</taxon>
        <taxon>Ascomycota</taxon>
        <taxon>Pezizomycotina</taxon>
        <taxon>Eurotiomycetes</taxon>
        <taxon>Eurotiomycetidae</taxon>
        <taxon>Eurotiales</taxon>
        <taxon>Aspergillaceae</taxon>
        <taxon>Aspergillus</taxon>
        <taxon>Aspergillus subgen. Nidulantes</taxon>
    </lineage>
</organism>
<proteinExistence type="predicted"/>
<name>A0ABR4KY83_9EURO</name>
<evidence type="ECO:0000313" key="2">
    <source>
        <dbReference type="EMBL" id="KAL2857244.1"/>
    </source>
</evidence>
<evidence type="ECO:0000259" key="1">
    <source>
        <dbReference type="PROSITE" id="PS50097"/>
    </source>
</evidence>
<sequence length="239" mass="26978">MACAEKPSMPNLPYEDFAEYYLPNFYKPPVTIAIGDKELKVSKDLLCQHSSYFTAMFDGHFKESKEQLAVMAEIEGVVSVRSFKILLQWIHTGHIRFRDEEPEVQVTAAIEFARLADMLGLKDTEPHVAEIVSNAILMDCASATIENYVNTHIRYITSTHIRDAACLPRGHLIRHHLARAAVKPYLSAGEFKFAQESQDVPEFALDLLRETRPAIRSIKVTNKHAYFRDPIGGGGCTLR</sequence>
<dbReference type="Proteomes" id="UP001610446">
    <property type="component" value="Unassembled WGS sequence"/>
</dbReference>
<protein>
    <recommendedName>
        <fullName evidence="1">BTB domain-containing protein</fullName>
    </recommendedName>
</protein>
<dbReference type="EMBL" id="JBFXLU010000004">
    <property type="protein sequence ID" value="KAL2857244.1"/>
    <property type="molecule type" value="Genomic_DNA"/>
</dbReference>
<comment type="caution">
    <text evidence="2">The sequence shown here is derived from an EMBL/GenBank/DDBJ whole genome shotgun (WGS) entry which is preliminary data.</text>
</comment>
<dbReference type="PANTHER" id="PTHR22744:SF14">
    <property type="entry name" value="BTB DOMAIN-CONTAINING PROTEIN-RELATED"/>
    <property type="match status" value="1"/>
</dbReference>